<comment type="caution">
    <text evidence="2">The sequence shown here is derived from an EMBL/GenBank/DDBJ whole genome shotgun (WGS) entry which is preliminary data.</text>
</comment>
<accession>A0A8I1MEG4</accession>
<feature type="transmembrane region" description="Helical" evidence="1">
    <location>
        <begin position="21"/>
        <end position="45"/>
    </location>
</feature>
<dbReference type="Proteomes" id="UP000664578">
    <property type="component" value="Unassembled WGS sequence"/>
</dbReference>
<dbReference type="EMBL" id="JAEMWV010000003">
    <property type="protein sequence ID" value="MBN8251547.1"/>
    <property type="molecule type" value="Genomic_DNA"/>
</dbReference>
<sequence length="46" mass="5420">MQNEKSQVREIELTQFIKRRLVRFVSSLAISSALASILYMLLFLFK</sequence>
<evidence type="ECO:0000313" key="3">
    <source>
        <dbReference type="Proteomes" id="UP000664578"/>
    </source>
</evidence>
<proteinExistence type="predicted"/>
<name>A0A8I1MEG4_9BACI</name>
<organism evidence="2 3">
    <name type="scientific">Priestia flexa</name>
    <dbReference type="NCBI Taxonomy" id="86664"/>
    <lineage>
        <taxon>Bacteria</taxon>
        <taxon>Bacillati</taxon>
        <taxon>Bacillota</taxon>
        <taxon>Bacilli</taxon>
        <taxon>Bacillales</taxon>
        <taxon>Bacillaceae</taxon>
        <taxon>Priestia</taxon>
    </lineage>
</organism>
<reference evidence="2" key="1">
    <citation type="submission" date="2020-12" db="EMBL/GenBank/DDBJ databases">
        <title>PHA producing bacteria isolated from mangrove.</title>
        <authorList>
            <person name="Zheng W."/>
            <person name="Yu S."/>
            <person name="Huang Y."/>
        </authorList>
    </citation>
    <scope>NUCLEOTIDE SEQUENCE</scope>
    <source>
        <strain evidence="2">GN22-4</strain>
    </source>
</reference>
<evidence type="ECO:0000256" key="1">
    <source>
        <dbReference type="SAM" id="Phobius"/>
    </source>
</evidence>
<gene>
    <name evidence="2" type="ORF">JF537_08150</name>
</gene>
<evidence type="ECO:0000313" key="2">
    <source>
        <dbReference type="EMBL" id="MBN8251547.1"/>
    </source>
</evidence>
<keyword evidence="1" id="KW-0812">Transmembrane</keyword>
<dbReference type="AlphaFoldDB" id="A0A8I1MEG4"/>
<protein>
    <submittedName>
        <fullName evidence="2">Uncharacterized protein</fullName>
    </submittedName>
</protein>
<keyword evidence="1" id="KW-0472">Membrane</keyword>
<dbReference type="RefSeq" id="WP_206782436.1">
    <property type="nucleotide sequence ID" value="NZ_CP060274.1"/>
</dbReference>
<keyword evidence="1" id="KW-1133">Transmembrane helix</keyword>